<feature type="coiled-coil region" evidence="1">
    <location>
        <begin position="520"/>
        <end position="740"/>
    </location>
</feature>
<protein>
    <submittedName>
        <fullName evidence="3">AGAP008103-PA-like protein</fullName>
    </submittedName>
</protein>
<feature type="coiled-coil region" evidence="1">
    <location>
        <begin position="446"/>
        <end position="473"/>
    </location>
</feature>
<dbReference type="VEuPathDB" id="VectorBase:ASIC017737"/>
<dbReference type="GO" id="GO:0005643">
    <property type="term" value="C:nuclear pore"/>
    <property type="evidence" value="ECO:0007669"/>
    <property type="project" value="TreeGrafter"/>
</dbReference>
<dbReference type="AlphaFoldDB" id="A0A084WGW6"/>
<feature type="coiled-coil region" evidence="1">
    <location>
        <begin position="179"/>
        <end position="272"/>
    </location>
</feature>
<sequence>MTVFQLGKDSNNSASESLSSLSLGLDEGCTLQGLIDDLKKEIESKDLVLRDRHAELERLQQELGNRERQLGLCRARQESIDDEKLTLQKKITALEETADDQGRIIAMLNMEKSKLVQQLEDLKETLQQYRDNLQKTSEEKIIIEDECKNQLVTISNLRVALEETKRNGSSSVNVLHELVENLQLEVILLSEQLNDAFKENVAKDNELDQYRDSNLQLRCQLADLSREFGDLKDISDAVDIRQELNDQKQRVFALLKEDVKQLQDQMNGVRGEIVSRQQDLGNLNFFREKCAEMERLHELELSQQRTKHSNELKQLRREIESLSNQLVSSSDTSQQHEQTVEALATLQTTILKLDEHNRVLQKTIQSYQDSVVQLEQQLGGSQHQLSTTRQELEELRDRCNVQEDKLVALKSEKDRIAGELVVQRRMCKCGINSNPGSRERAKTPLSHSLQKQLAQKTLEATRAQEELAQRIEEWKKRETEYVNHRIQATEQTTDLIEQLSEFKGRNSNLEQSGYMKDELIERLQQSLRDVNRKLAIKQDQLVEVEAKNVSLSDALERARQDALACEKRCMEELSNVRRCSMDQKNQLQQYERQINRLRAEIDNVREKSEQMSSERDALRDESQGLRERLASFEGKQSALCEVIKSNQDELAFKSSRVMELEEMHRQLNQNYQQLKSFHEDLSKQFHRGQQEIEQLKESSKKLLEFKQQTLATKELTRKSVAEWKEREAQLSQEIVRLKKRTEMLDQDRAKLIGKLQEYHRDNTILGRRVHQQQQQSQQQPPPRQHSPYDDNRRSYNLTPLHQTFYPPEAYKLVRSSSDPNCNEPDELLQKVELTCNQLQQIRKFWHQGLKEVFPNDS</sequence>
<reference evidence="4" key="2">
    <citation type="submission" date="2020-05" db="UniProtKB">
        <authorList>
            <consortium name="EnsemblMetazoa"/>
        </authorList>
    </citation>
    <scope>IDENTIFICATION</scope>
</reference>
<dbReference type="STRING" id="74873.A0A084WGW6"/>
<name>A0A084WGW6_ANOSI</name>
<dbReference type="GO" id="GO:0017056">
    <property type="term" value="F:structural constituent of nuclear pore"/>
    <property type="evidence" value="ECO:0007669"/>
    <property type="project" value="TreeGrafter"/>
</dbReference>
<dbReference type="Gene3D" id="1.10.287.1490">
    <property type="match status" value="1"/>
</dbReference>
<dbReference type="EnsemblMetazoa" id="ASIC017737-RA">
    <property type="protein sequence ID" value="ASIC017737-PA"/>
    <property type="gene ID" value="ASIC017737"/>
</dbReference>
<reference evidence="3 5" key="1">
    <citation type="journal article" date="2014" name="BMC Genomics">
        <title>Genome sequence of Anopheles sinensis provides insight into genetics basis of mosquito competence for malaria parasites.</title>
        <authorList>
            <person name="Zhou D."/>
            <person name="Zhang D."/>
            <person name="Ding G."/>
            <person name="Shi L."/>
            <person name="Hou Q."/>
            <person name="Ye Y."/>
            <person name="Xu Y."/>
            <person name="Zhou H."/>
            <person name="Xiong C."/>
            <person name="Li S."/>
            <person name="Yu J."/>
            <person name="Hong S."/>
            <person name="Yu X."/>
            <person name="Zou P."/>
            <person name="Chen C."/>
            <person name="Chang X."/>
            <person name="Wang W."/>
            <person name="Lv Y."/>
            <person name="Sun Y."/>
            <person name="Ma L."/>
            <person name="Shen B."/>
            <person name="Zhu C."/>
        </authorList>
    </citation>
    <scope>NUCLEOTIDE SEQUENCE [LARGE SCALE GENOMIC DNA]</scope>
</reference>
<dbReference type="EMBL" id="KE525346">
    <property type="protein sequence ID" value="KFB49460.1"/>
    <property type="molecule type" value="Genomic_DNA"/>
</dbReference>
<evidence type="ECO:0000313" key="3">
    <source>
        <dbReference type="EMBL" id="KFB49460.1"/>
    </source>
</evidence>
<evidence type="ECO:0000313" key="4">
    <source>
        <dbReference type="EnsemblMetazoa" id="ASIC017737-PA"/>
    </source>
</evidence>
<dbReference type="OMA" id="TIQSYQD"/>
<keyword evidence="5" id="KW-1185">Reference proteome</keyword>
<organism evidence="3">
    <name type="scientific">Anopheles sinensis</name>
    <name type="common">Mosquito</name>
    <dbReference type="NCBI Taxonomy" id="74873"/>
    <lineage>
        <taxon>Eukaryota</taxon>
        <taxon>Metazoa</taxon>
        <taxon>Ecdysozoa</taxon>
        <taxon>Arthropoda</taxon>
        <taxon>Hexapoda</taxon>
        <taxon>Insecta</taxon>
        <taxon>Pterygota</taxon>
        <taxon>Neoptera</taxon>
        <taxon>Endopterygota</taxon>
        <taxon>Diptera</taxon>
        <taxon>Nematocera</taxon>
        <taxon>Culicoidea</taxon>
        <taxon>Culicidae</taxon>
        <taxon>Anophelinae</taxon>
        <taxon>Anopheles</taxon>
    </lineage>
</organism>
<dbReference type="PANTHER" id="PTHR18898">
    <property type="entry name" value="NUCLEOPROTEIN TPR-RELATED"/>
    <property type="match status" value="1"/>
</dbReference>
<dbReference type="PANTHER" id="PTHR18898:SF2">
    <property type="entry name" value="NUCLEOPROTEIN TPR"/>
    <property type="match status" value="1"/>
</dbReference>
<feature type="region of interest" description="Disordered" evidence="2">
    <location>
        <begin position="768"/>
        <end position="795"/>
    </location>
</feature>
<proteinExistence type="predicted"/>
<accession>A0A084WGW6</accession>
<feature type="coiled-coil region" evidence="1">
    <location>
        <begin position="357"/>
        <end position="412"/>
    </location>
</feature>
<dbReference type="VEuPathDB" id="VectorBase:ASIS021831"/>
<feature type="coiled-coil region" evidence="1">
    <location>
        <begin position="298"/>
        <end position="332"/>
    </location>
</feature>
<dbReference type="GO" id="GO:0006406">
    <property type="term" value="P:mRNA export from nucleus"/>
    <property type="evidence" value="ECO:0007669"/>
    <property type="project" value="TreeGrafter"/>
</dbReference>
<dbReference type="GO" id="GO:1901673">
    <property type="term" value="P:regulation of mitotic spindle assembly"/>
    <property type="evidence" value="ECO:0007669"/>
    <property type="project" value="TreeGrafter"/>
</dbReference>
<keyword evidence="1" id="KW-0175">Coiled coil</keyword>
<evidence type="ECO:0000256" key="2">
    <source>
        <dbReference type="SAM" id="MobiDB-lite"/>
    </source>
</evidence>
<dbReference type="EMBL" id="ATLV01023763">
    <property type="status" value="NOT_ANNOTATED_CDS"/>
    <property type="molecule type" value="Genomic_DNA"/>
</dbReference>
<evidence type="ECO:0000313" key="5">
    <source>
        <dbReference type="Proteomes" id="UP000030765"/>
    </source>
</evidence>
<feature type="coiled-coil region" evidence="1">
    <location>
        <begin position="105"/>
        <end position="146"/>
    </location>
</feature>
<dbReference type="OrthoDB" id="6350415at2759"/>
<gene>
    <name evidence="3" type="ORF">ZHAS_00017737</name>
</gene>
<evidence type="ECO:0000256" key="1">
    <source>
        <dbReference type="SAM" id="Coils"/>
    </source>
</evidence>
<dbReference type="Proteomes" id="UP000030765">
    <property type="component" value="Unassembled WGS sequence"/>
</dbReference>